<dbReference type="EMBL" id="QZWG01000004">
    <property type="protein sequence ID" value="RZC16666.1"/>
    <property type="molecule type" value="Genomic_DNA"/>
</dbReference>
<dbReference type="AlphaFoldDB" id="A0A445L0K1"/>
<dbReference type="Proteomes" id="UP000289340">
    <property type="component" value="Chromosome 4"/>
</dbReference>
<evidence type="ECO:0000313" key="3">
    <source>
        <dbReference type="Proteomes" id="UP000289340"/>
    </source>
</evidence>
<reference evidence="2 3" key="1">
    <citation type="submission" date="2018-09" db="EMBL/GenBank/DDBJ databases">
        <title>A high-quality reference genome of wild soybean provides a powerful tool to mine soybean genomes.</title>
        <authorList>
            <person name="Xie M."/>
            <person name="Chung C.Y.L."/>
            <person name="Li M.-W."/>
            <person name="Wong F.-L."/>
            <person name="Chan T.-F."/>
            <person name="Lam H.-M."/>
        </authorList>
    </citation>
    <scope>NUCLEOTIDE SEQUENCE [LARGE SCALE GENOMIC DNA]</scope>
    <source>
        <strain evidence="3">cv. W05</strain>
        <tissue evidence="2">Hypocotyl of etiolated seedlings</tissue>
    </source>
</reference>
<keyword evidence="1" id="KW-0812">Transmembrane</keyword>
<organism evidence="2 3">
    <name type="scientific">Glycine soja</name>
    <name type="common">Wild soybean</name>
    <dbReference type="NCBI Taxonomy" id="3848"/>
    <lineage>
        <taxon>Eukaryota</taxon>
        <taxon>Viridiplantae</taxon>
        <taxon>Streptophyta</taxon>
        <taxon>Embryophyta</taxon>
        <taxon>Tracheophyta</taxon>
        <taxon>Spermatophyta</taxon>
        <taxon>Magnoliopsida</taxon>
        <taxon>eudicotyledons</taxon>
        <taxon>Gunneridae</taxon>
        <taxon>Pentapetalae</taxon>
        <taxon>rosids</taxon>
        <taxon>fabids</taxon>
        <taxon>Fabales</taxon>
        <taxon>Fabaceae</taxon>
        <taxon>Papilionoideae</taxon>
        <taxon>50 kb inversion clade</taxon>
        <taxon>NPAAA clade</taxon>
        <taxon>indigoferoid/millettioid clade</taxon>
        <taxon>Phaseoleae</taxon>
        <taxon>Glycine</taxon>
        <taxon>Glycine subgen. Soja</taxon>
    </lineage>
</organism>
<dbReference type="EMBL" id="QZWG01000004">
    <property type="protein sequence ID" value="RZC16668.1"/>
    <property type="molecule type" value="Genomic_DNA"/>
</dbReference>
<protein>
    <submittedName>
        <fullName evidence="2">Uncharacterized protein</fullName>
    </submittedName>
</protein>
<evidence type="ECO:0000313" key="2">
    <source>
        <dbReference type="EMBL" id="RZC16667.1"/>
    </source>
</evidence>
<name>A0A445L0K1_GLYSO</name>
<keyword evidence="1" id="KW-0472">Membrane</keyword>
<accession>A0A445L0K1</accession>
<keyword evidence="3" id="KW-1185">Reference proteome</keyword>
<proteinExistence type="predicted"/>
<gene>
    <name evidence="2" type="ORF">D0Y65_009815</name>
</gene>
<sequence>LRNHLRMSLSGIFVNNGFAHILHDAAKLKTSKDLEANIPRAISTLSQYRLAVGCPAVVVSCVVVGCLVLTSIVVSCAPRCALLWKGLINLERWVGARRGRETKSREEARCIKKTHRTALLASLHPEFHPFSFNSCILTHARLALSSPRSQLATTTIKPIQVEV</sequence>
<evidence type="ECO:0000256" key="1">
    <source>
        <dbReference type="SAM" id="Phobius"/>
    </source>
</evidence>
<feature type="transmembrane region" description="Helical" evidence="1">
    <location>
        <begin position="50"/>
        <end position="74"/>
    </location>
</feature>
<feature type="non-terminal residue" evidence="2">
    <location>
        <position position="1"/>
    </location>
</feature>
<comment type="caution">
    <text evidence="2">The sequence shown here is derived from an EMBL/GenBank/DDBJ whole genome shotgun (WGS) entry which is preliminary data.</text>
</comment>
<keyword evidence="1" id="KW-1133">Transmembrane helix</keyword>
<dbReference type="EMBL" id="QZWG01000004">
    <property type="protein sequence ID" value="RZC16665.1"/>
    <property type="molecule type" value="Genomic_DNA"/>
</dbReference>
<dbReference type="EMBL" id="QZWG01000004">
    <property type="protein sequence ID" value="RZC16667.1"/>
    <property type="molecule type" value="Genomic_DNA"/>
</dbReference>